<dbReference type="EMBL" id="JAQNDN010000002">
    <property type="protein sequence ID" value="MDC0667752.1"/>
    <property type="molecule type" value="Genomic_DNA"/>
</dbReference>
<evidence type="ECO:0000256" key="1">
    <source>
        <dbReference type="SAM" id="Coils"/>
    </source>
</evidence>
<accession>A0ABT5B0Y7</accession>
<dbReference type="Proteomes" id="UP001217838">
    <property type="component" value="Unassembled WGS sequence"/>
</dbReference>
<dbReference type="RefSeq" id="WP_271996089.1">
    <property type="nucleotide sequence ID" value="NZ_JAQNDN010000002.1"/>
</dbReference>
<evidence type="ECO:0000313" key="2">
    <source>
        <dbReference type="EMBL" id="MDC0667752.1"/>
    </source>
</evidence>
<comment type="caution">
    <text evidence="2">The sequence shown here is derived from an EMBL/GenBank/DDBJ whole genome shotgun (WGS) entry which is preliminary data.</text>
</comment>
<keyword evidence="1" id="KW-0175">Coiled coil</keyword>
<sequence>MSLFGGKEIAALQQQLTALRAELAAAQQRSGELEVELAGARSSRDEAVRRAYELQAELARAEARAAAGAARLERLRVGSRPAASDSPARSPAWEVIEDGEPDDRVVRGRYEIEGRERHLHALERVLQIAATAGELGASVFVEVLVDGDGAARLVARRDGQALRLSEVEARAWLLGQDEALAAVEDIRRDGVLCVELT</sequence>
<protein>
    <submittedName>
        <fullName evidence="2">Uncharacterized protein</fullName>
    </submittedName>
</protein>
<name>A0ABT5B0Y7_9BACT</name>
<feature type="coiled-coil region" evidence="1">
    <location>
        <begin position="9"/>
        <end position="64"/>
    </location>
</feature>
<gene>
    <name evidence="2" type="ORF">POL58_08390</name>
</gene>
<proteinExistence type="predicted"/>
<reference evidence="2 3" key="1">
    <citation type="submission" date="2022-11" db="EMBL/GenBank/DDBJ databases">
        <title>Minimal conservation of predation-associated metabolite biosynthetic gene clusters underscores biosynthetic potential of Myxococcota including descriptions for ten novel species: Archangium lansinium sp. nov., Myxococcus landrumus sp. nov., Nannocystis bai.</title>
        <authorList>
            <person name="Ahearne A."/>
            <person name="Stevens C."/>
            <person name="Dowd S."/>
        </authorList>
    </citation>
    <scope>NUCLEOTIDE SEQUENCE [LARGE SCALE GENOMIC DNA]</scope>
    <source>
        <strain evidence="2 3">NCELM</strain>
    </source>
</reference>
<organism evidence="2 3">
    <name type="scientific">Nannocystis radixulma</name>
    <dbReference type="NCBI Taxonomy" id="2995305"/>
    <lineage>
        <taxon>Bacteria</taxon>
        <taxon>Pseudomonadati</taxon>
        <taxon>Myxococcota</taxon>
        <taxon>Polyangia</taxon>
        <taxon>Nannocystales</taxon>
        <taxon>Nannocystaceae</taxon>
        <taxon>Nannocystis</taxon>
    </lineage>
</organism>
<keyword evidence="3" id="KW-1185">Reference proteome</keyword>
<evidence type="ECO:0000313" key="3">
    <source>
        <dbReference type="Proteomes" id="UP001217838"/>
    </source>
</evidence>